<evidence type="ECO:0000259" key="1">
    <source>
        <dbReference type="SMART" id="SM00849"/>
    </source>
</evidence>
<dbReference type="STRING" id="1871336.BBG48_02800"/>
<dbReference type="EMBL" id="MBEW02000004">
    <property type="protein sequence ID" value="RDY21806.1"/>
    <property type="molecule type" value="Genomic_DNA"/>
</dbReference>
<dbReference type="PANTHER" id="PTHR47619:SF1">
    <property type="entry name" value="EXODEOXYRIBONUCLEASE WALJ"/>
    <property type="match status" value="1"/>
</dbReference>
<dbReference type="GO" id="GO:0016787">
    <property type="term" value="F:hydrolase activity"/>
    <property type="evidence" value="ECO:0007669"/>
    <property type="project" value="UniProtKB-KW"/>
</dbReference>
<dbReference type="PANTHER" id="PTHR47619">
    <property type="entry name" value="METALLO-HYDROLASE YYCJ-RELATED"/>
    <property type="match status" value="1"/>
</dbReference>
<name>A0A371IMZ4_9FIRM</name>
<evidence type="ECO:0000313" key="3">
    <source>
        <dbReference type="Proteomes" id="UP000093352"/>
    </source>
</evidence>
<dbReference type="AlphaFoldDB" id="A0A371IMZ4"/>
<dbReference type="InterPro" id="IPR052533">
    <property type="entry name" value="WalJ/YycJ-like"/>
</dbReference>
<keyword evidence="3" id="KW-1185">Reference proteome</keyword>
<dbReference type="InterPro" id="IPR036866">
    <property type="entry name" value="RibonucZ/Hydroxyglut_hydro"/>
</dbReference>
<organism evidence="2 3">
    <name type="scientific">Criibacterium bergeronii</name>
    <dbReference type="NCBI Taxonomy" id="1871336"/>
    <lineage>
        <taxon>Bacteria</taxon>
        <taxon>Bacillati</taxon>
        <taxon>Bacillota</taxon>
        <taxon>Clostridia</taxon>
        <taxon>Peptostreptococcales</taxon>
        <taxon>Filifactoraceae</taxon>
        <taxon>Criibacterium</taxon>
    </lineage>
</organism>
<gene>
    <name evidence="2" type="ORF">BBG48_002965</name>
</gene>
<dbReference type="Pfam" id="PF12706">
    <property type="entry name" value="Lactamase_B_2"/>
    <property type="match status" value="1"/>
</dbReference>
<accession>A0A371IMZ4</accession>
<evidence type="ECO:0000313" key="2">
    <source>
        <dbReference type="EMBL" id="RDY21806.1"/>
    </source>
</evidence>
<dbReference type="Gene3D" id="3.60.15.10">
    <property type="entry name" value="Ribonuclease Z/Hydroxyacylglutathione hydrolase-like"/>
    <property type="match status" value="1"/>
</dbReference>
<proteinExistence type="predicted"/>
<dbReference type="Proteomes" id="UP000093352">
    <property type="component" value="Unassembled WGS sequence"/>
</dbReference>
<dbReference type="SMART" id="SM00849">
    <property type="entry name" value="Lactamase_B"/>
    <property type="match status" value="1"/>
</dbReference>
<sequence>MKYVSLASGSKGNCHFVKEKHTSVIVDAGIALKNINKHLESHDIDLKSINAILVTHEHTDHAKSVGALSRKLDIPIYATEGTFIGMEKSLGKVSDKNIKIIKAEDEFGIGDIIVKSHGVDHDAKDPVCYRLEANRKNISFLTDLGVIRRSILDFIVGSNAVILESNHDINMLDAGPYPYELKMRIKSNFGHISNDTAGKMASELVKTGTTKIMLAHISEQNNMPILAYQSVASILKKNEIEIGCDLELKVLEQHFASESMEI</sequence>
<feature type="domain" description="Metallo-beta-lactamase" evidence="1">
    <location>
        <begin position="11"/>
        <end position="191"/>
    </location>
</feature>
<dbReference type="SUPFAM" id="SSF56281">
    <property type="entry name" value="Metallo-hydrolase/oxidoreductase"/>
    <property type="match status" value="1"/>
</dbReference>
<dbReference type="InterPro" id="IPR001279">
    <property type="entry name" value="Metallo-B-lactamas"/>
</dbReference>
<protein>
    <submittedName>
        <fullName evidence="2">MBL fold metallo-hydrolase</fullName>
    </submittedName>
</protein>
<reference evidence="2 3" key="1">
    <citation type="journal article" date="2016" name="Genome Announc.">
        <title>Draft Genome Sequence of Criibacterium bergeronii gen. nov., sp. nov., Strain CCRI-22567T, Isolated from a Vaginal Sample from a Woman with Bacterial Vaginosis.</title>
        <authorList>
            <person name="Maheux A.F."/>
            <person name="Berube E."/>
            <person name="Boudreau D.K."/>
            <person name="Raymond F."/>
            <person name="Corbeil J."/>
            <person name="Roy P.H."/>
            <person name="Boissinot M."/>
            <person name="Omar R.F."/>
        </authorList>
    </citation>
    <scope>NUCLEOTIDE SEQUENCE [LARGE SCALE GENOMIC DNA]</scope>
    <source>
        <strain evidence="2 3">CCRI-22567</strain>
    </source>
</reference>
<dbReference type="RefSeq" id="WP_068912616.1">
    <property type="nucleotide sequence ID" value="NZ_MBEW02000004.1"/>
</dbReference>
<comment type="caution">
    <text evidence="2">The sequence shown here is derived from an EMBL/GenBank/DDBJ whole genome shotgun (WGS) entry which is preliminary data.</text>
</comment>